<dbReference type="Pfam" id="PF00353">
    <property type="entry name" value="HemolysinCabind"/>
    <property type="match status" value="13"/>
</dbReference>
<keyword evidence="5" id="KW-1185">Reference proteome</keyword>
<feature type="region of interest" description="Disordered" evidence="3">
    <location>
        <begin position="30"/>
        <end position="57"/>
    </location>
</feature>
<keyword evidence="2" id="KW-0964">Secreted</keyword>
<proteinExistence type="predicted"/>
<evidence type="ECO:0000313" key="4">
    <source>
        <dbReference type="EMBL" id="MBW8268066.1"/>
    </source>
</evidence>
<evidence type="ECO:0008006" key="6">
    <source>
        <dbReference type="Google" id="ProtNLM"/>
    </source>
</evidence>
<organism evidence="4 5">
    <name type="scientific">Caldovatus aquaticus</name>
    <dbReference type="NCBI Taxonomy" id="2865671"/>
    <lineage>
        <taxon>Bacteria</taxon>
        <taxon>Pseudomonadati</taxon>
        <taxon>Pseudomonadota</taxon>
        <taxon>Alphaproteobacteria</taxon>
        <taxon>Acetobacterales</taxon>
        <taxon>Roseomonadaceae</taxon>
        <taxon>Caldovatus</taxon>
    </lineage>
</organism>
<dbReference type="InterPro" id="IPR018511">
    <property type="entry name" value="Hemolysin-typ_Ca-bd_CS"/>
</dbReference>
<feature type="region of interest" description="Disordered" evidence="3">
    <location>
        <begin position="875"/>
        <end position="902"/>
    </location>
</feature>
<dbReference type="InterPro" id="IPR001343">
    <property type="entry name" value="Hemolysn_Ca-bd"/>
</dbReference>
<dbReference type="PROSITE" id="PS00330">
    <property type="entry name" value="HEMOLYSIN_CALCIUM"/>
    <property type="match status" value="18"/>
</dbReference>
<feature type="region of interest" description="Disordered" evidence="3">
    <location>
        <begin position="636"/>
        <end position="657"/>
    </location>
</feature>
<gene>
    <name evidence="4" type="ORF">K1J50_01040</name>
</gene>
<reference evidence="4 5" key="1">
    <citation type="submission" date="2021-08" db="EMBL/GenBank/DDBJ databases">
        <title>Caldovatus sediminis gen. nov., sp. nov., a moderately thermophilic bacterium isolated from a hot spring.</title>
        <authorList>
            <person name="Hu C.-J."/>
            <person name="Li W.-J."/>
            <person name="Xian W.-D."/>
        </authorList>
    </citation>
    <scope>NUCLEOTIDE SEQUENCE [LARGE SCALE GENOMIC DNA]</scope>
    <source>
        <strain evidence="4 5">SYSU G05006</strain>
    </source>
</reference>
<evidence type="ECO:0000313" key="5">
    <source>
        <dbReference type="Proteomes" id="UP001519924"/>
    </source>
</evidence>
<dbReference type="InterPro" id="IPR018247">
    <property type="entry name" value="EF_Hand_1_Ca_BS"/>
</dbReference>
<accession>A0ABS7EXJ0</accession>
<dbReference type="PROSITE" id="PS00018">
    <property type="entry name" value="EF_HAND_1"/>
    <property type="match status" value="1"/>
</dbReference>
<sequence length="1262" mass="123402">MPTWLAIQWVEATAPKVPAISGRVVNIGSRSSGAEPGNWLRAPERPRQFGAAAPRPRSRSCNPVRVLLGLQVRGPGRAQEAWEAVRGRMAVFTFTSVAGTRIAFDPARDQLAFSSGFSAAGLSLSVSGADLLVSQAGLWVLLGGCASATLGDAAFVFADGSVARFDAAGAQFLAGGTGDDRLSVVQGGADSADGGAGDDRIVAGTALDAADRLDGGAGTGDTLVLAGPLDVTLGPATVTGIERILVGSGGAVRLVLDDAAAASATPAPGAVFTVDATGQRQAGDALVLDGGAVAGTALALLGGAGADTLAGGGGADRLEGGAGNDSLSGGAGADTLAGGGGADRLRGGAGADLFLVLEPGAAQSAPAAPDLILDFEGAATAGGDLIALPAAMRLGRALAFSLGPVAFDFGGYGGPPQLPEPLIGDGFADLVWRHDPTDATAPFRIWLDADDDGRIGPNDVLLRLAPAAGEAPVALCAADFLAEIAGWHGTPGADSLATGGLDDSAWGEGGNDTLAGGLGADQLWGGAGDDSLLGGEHGDILRGGTGSDTLQGGEGFDTLYAEDDDPWLRDAPEQGNLLDGGAGDDLLVGGGGLDTLRGGDGNDTLFGGGGTTVLDGGAGDDLLYDLGGNDTFAGGAGHDRINGGPGDDRIAGGDGNDTLAGGPGSDTLAGGLGADRFLIEVQLAGAPASSGQAPDLLEDFTPAQGDRIAFDSPDGFVMTPEGPMPLLWCGAAFPGPPLDATGSAAPPLGFVLPGKDVGNGHVQVFWLPVAENGVAAGGWLVADLDRDSLLGAQDMVARIRGTSVLSQSGFLPGTFLASAGGPGNDNLAGGAGADQIFGLLGNDTLAGGGGNDRLEGGAGSDFLLGGAGADQLWGGTGADTLRGGEGEDELFAEGDENGESDAATDRNLLLGEGGDDRLYGGGGADTLRGGLGRDLLYGGEGADRLEGEAGDDTLLGGGGADTLYGLGDADLLEGGAGADLLVGGDGADRLAGGAEADRLFGEAGADTLLGGEGNDWLSGGDGADELAGEAGDDTLAGGAGDDLYRLDATRDRVVEAAGGGADTIVLEAGEGCSLPAEVEALVLGAGSYGVGNALANLLVGNDAANRLVGHGGDDTLLGGGGADTLYGLGDADLLEGGAGADLLVGGDGADRLAGGAEADRLFGEAGADTLLGGEGNDRLNGGEGRDTFLIARGGGTDTITDFLPGGDQIELRGTAIQSFEALLAASQQVGANLAVALGGGEALVLLNVQKSALLPADFLFAP</sequence>
<evidence type="ECO:0000256" key="3">
    <source>
        <dbReference type="SAM" id="MobiDB-lite"/>
    </source>
</evidence>
<name>A0ABS7EXJ0_9PROT</name>
<dbReference type="Proteomes" id="UP001519924">
    <property type="component" value="Unassembled WGS sequence"/>
</dbReference>
<feature type="compositionally biased region" description="Basic and acidic residues" evidence="3">
    <location>
        <begin position="637"/>
        <end position="651"/>
    </location>
</feature>
<dbReference type="PANTHER" id="PTHR38340">
    <property type="entry name" value="S-LAYER PROTEIN"/>
    <property type="match status" value="1"/>
</dbReference>
<dbReference type="InterPro" id="IPR050557">
    <property type="entry name" value="RTX_toxin/Mannuronan_C5-epim"/>
</dbReference>
<dbReference type="Gene3D" id="2.150.10.10">
    <property type="entry name" value="Serralysin-like metalloprotease, C-terminal"/>
    <property type="match status" value="9"/>
</dbReference>
<evidence type="ECO:0000256" key="1">
    <source>
        <dbReference type="ARBA" id="ARBA00004613"/>
    </source>
</evidence>
<dbReference type="EMBL" id="JAHZUY010000002">
    <property type="protein sequence ID" value="MBW8268066.1"/>
    <property type="molecule type" value="Genomic_DNA"/>
</dbReference>
<dbReference type="PANTHER" id="PTHR38340:SF1">
    <property type="entry name" value="S-LAYER PROTEIN"/>
    <property type="match status" value="1"/>
</dbReference>
<comment type="subcellular location">
    <subcellularLocation>
        <location evidence="1">Secreted</location>
    </subcellularLocation>
</comment>
<dbReference type="SUPFAM" id="SSF51120">
    <property type="entry name" value="beta-Roll"/>
    <property type="match status" value="8"/>
</dbReference>
<evidence type="ECO:0000256" key="2">
    <source>
        <dbReference type="ARBA" id="ARBA00022525"/>
    </source>
</evidence>
<protein>
    <recommendedName>
        <fullName evidence="6">Calcium-binding protein</fullName>
    </recommendedName>
</protein>
<dbReference type="PRINTS" id="PR00313">
    <property type="entry name" value="CABNDNGRPT"/>
</dbReference>
<dbReference type="InterPro" id="IPR011049">
    <property type="entry name" value="Serralysin-like_metalloprot_C"/>
</dbReference>
<feature type="compositionally biased region" description="Acidic residues" evidence="3">
    <location>
        <begin position="886"/>
        <end position="899"/>
    </location>
</feature>
<comment type="caution">
    <text evidence="4">The sequence shown here is derived from an EMBL/GenBank/DDBJ whole genome shotgun (WGS) entry which is preliminary data.</text>
</comment>